<comment type="caution">
    <text evidence="3">The sequence shown here is derived from an EMBL/GenBank/DDBJ whole genome shotgun (WGS) entry which is preliminary data.</text>
</comment>
<protein>
    <submittedName>
        <fullName evidence="3">DUF1566 domain-containing protein</fullName>
    </submittedName>
</protein>
<evidence type="ECO:0000256" key="1">
    <source>
        <dbReference type="SAM" id="SignalP"/>
    </source>
</evidence>
<dbReference type="RefSeq" id="WP_275683070.1">
    <property type="nucleotide sequence ID" value="NZ_JAJLJH010000003.1"/>
</dbReference>
<dbReference type="EMBL" id="JAJLJH010000003">
    <property type="protein sequence ID" value="MCK9687035.1"/>
    <property type="molecule type" value="Genomic_DNA"/>
</dbReference>
<feature type="domain" description="Lcl C-terminal" evidence="2">
    <location>
        <begin position="235"/>
        <end position="363"/>
    </location>
</feature>
<reference evidence="3" key="1">
    <citation type="submission" date="2021-11" db="EMBL/GenBank/DDBJ databases">
        <title>BS-T2-15 a new species belonging to the Comamonadaceae family isolated from the soil of a French oak forest.</title>
        <authorList>
            <person name="Mieszkin S."/>
            <person name="Alain K."/>
        </authorList>
    </citation>
    <scope>NUCLEOTIDE SEQUENCE</scope>
    <source>
        <strain evidence="3">BS-T2-15</strain>
    </source>
</reference>
<accession>A0A9X2C394</accession>
<dbReference type="Gene3D" id="2.60.40.10">
    <property type="entry name" value="Immunoglobulins"/>
    <property type="match status" value="1"/>
</dbReference>
<organism evidence="3 4">
    <name type="scientific">Scleromatobacter humisilvae</name>
    <dbReference type="NCBI Taxonomy" id="2897159"/>
    <lineage>
        <taxon>Bacteria</taxon>
        <taxon>Pseudomonadati</taxon>
        <taxon>Pseudomonadota</taxon>
        <taxon>Betaproteobacteria</taxon>
        <taxon>Burkholderiales</taxon>
        <taxon>Sphaerotilaceae</taxon>
        <taxon>Scleromatobacter</taxon>
    </lineage>
</organism>
<evidence type="ECO:0000259" key="2">
    <source>
        <dbReference type="Pfam" id="PF07603"/>
    </source>
</evidence>
<dbReference type="Proteomes" id="UP001139353">
    <property type="component" value="Unassembled WGS sequence"/>
</dbReference>
<dbReference type="Pfam" id="PF07603">
    <property type="entry name" value="Lcl_C"/>
    <property type="match status" value="2"/>
</dbReference>
<evidence type="ECO:0000313" key="4">
    <source>
        <dbReference type="Proteomes" id="UP001139353"/>
    </source>
</evidence>
<keyword evidence="1" id="KW-0732">Signal</keyword>
<dbReference type="PANTHER" id="PTHR35812:SF1">
    <property type="entry name" value="LIPOPROTEIN"/>
    <property type="match status" value="1"/>
</dbReference>
<evidence type="ECO:0000313" key="3">
    <source>
        <dbReference type="EMBL" id="MCK9687035.1"/>
    </source>
</evidence>
<name>A0A9X2C394_9BURK</name>
<feature type="chain" id="PRO_5040726716" evidence="1">
    <location>
        <begin position="39"/>
        <end position="547"/>
    </location>
</feature>
<dbReference type="Pfam" id="PF13620">
    <property type="entry name" value="CarboxypepD_reg"/>
    <property type="match status" value="1"/>
</dbReference>
<dbReference type="InterPro" id="IPR011460">
    <property type="entry name" value="Lcl_C"/>
</dbReference>
<feature type="domain" description="Lcl C-terminal" evidence="2">
    <location>
        <begin position="410"/>
        <end position="546"/>
    </location>
</feature>
<proteinExistence type="predicted"/>
<gene>
    <name evidence="3" type="ORF">LPC04_15085</name>
</gene>
<sequence>MTQTASPPARARAAALALACASLLAACGGGGGSSSSQAGDTDPGLPPPTNTFAGSVSYRGAPLPGATVIAFNTNTNQVVATATTDANGHYSFAQLGTSCTDACKWNYQFWATKAGYSFEPAIGNAADADRSGYTWYAPASDWAAASGAAVTREDFTGQFTNPGGGSAYIQSVLNFDSVPNGSVADGNFIAHDGADPLVRLAASGQAQSYAPGDDADRHAGVAWPATRYVDHHDGSVTDTLTGLTWLKDAGCLAPATWANAIAAVNHLAAGACGLADGSTAGQWRLPNQWELESIVDESAASPAISAGSPFVNVADTAYWTSTSYYGGQAGSPSAWAIRMGDGRYINDGAGNLKATSSLGVWAVKGGGPNAGGSVRLQATGMYVPYAAGDDGSVQAGVALPSQRLRENGDGTLTDTVTGLVWLRRADCLAGNWSDALAAVQGLASGQCGLSDGSAVGAWRMPNRKEMASLADRALNNQADFFDTTWPSADAGLPSAAAPFAGFVTLQYYWTSTTDAADTTEAWTVFSCDYGVYDTPKTATGYTLAVRS</sequence>
<keyword evidence="4" id="KW-1185">Reference proteome</keyword>
<dbReference type="AlphaFoldDB" id="A0A9X2C394"/>
<dbReference type="PANTHER" id="PTHR35812">
    <property type="entry name" value="LIPOPROTEIN"/>
    <property type="match status" value="1"/>
</dbReference>
<dbReference type="SUPFAM" id="SSF49478">
    <property type="entry name" value="Cna protein B-type domain"/>
    <property type="match status" value="1"/>
</dbReference>
<dbReference type="InterPro" id="IPR013783">
    <property type="entry name" value="Ig-like_fold"/>
</dbReference>
<feature type="signal peptide" evidence="1">
    <location>
        <begin position="1"/>
        <end position="38"/>
    </location>
</feature>